<proteinExistence type="inferred from homology"/>
<dbReference type="AlphaFoldDB" id="A0A545SSU3"/>
<dbReference type="Pfam" id="PF00596">
    <property type="entry name" value="Aldolase_II"/>
    <property type="match status" value="1"/>
</dbReference>
<organism evidence="3 4">
    <name type="scientific">Denitrobaculum tricleocarpae</name>
    <dbReference type="NCBI Taxonomy" id="2591009"/>
    <lineage>
        <taxon>Bacteria</taxon>
        <taxon>Pseudomonadati</taxon>
        <taxon>Pseudomonadota</taxon>
        <taxon>Alphaproteobacteria</taxon>
        <taxon>Rhodospirillales</taxon>
        <taxon>Rhodospirillaceae</taxon>
        <taxon>Denitrobaculum</taxon>
    </lineage>
</organism>
<comment type="caution">
    <text evidence="3">The sequence shown here is derived from an EMBL/GenBank/DDBJ whole genome shotgun (WGS) entry which is preliminary data.</text>
</comment>
<dbReference type="Gene3D" id="3.40.225.10">
    <property type="entry name" value="Class II aldolase/adducin N-terminal domain"/>
    <property type="match status" value="1"/>
</dbReference>
<comment type="similarity">
    <text evidence="1">Belongs to the aldolase class II family.</text>
</comment>
<evidence type="ECO:0000256" key="1">
    <source>
        <dbReference type="ARBA" id="ARBA00037961"/>
    </source>
</evidence>
<dbReference type="PANTHER" id="PTHR10672:SF3">
    <property type="entry name" value="PROTEIN HU-LI TAI SHAO"/>
    <property type="match status" value="1"/>
</dbReference>
<dbReference type="NCBIfam" id="NF005068">
    <property type="entry name" value="PRK06486.1"/>
    <property type="match status" value="1"/>
</dbReference>
<gene>
    <name evidence="3" type="ORF">FKG95_29370</name>
</gene>
<dbReference type="EMBL" id="VHSH01000026">
    <property type="protein sequence ID" value="TQV68033.1"/>
    <property type="molecule type" value="Genomic_DNA"/>
</dbReference>
<dbReference type="InterPro" id="IPR051017">
    <property type="entry name" value="Aldolase-II_Adducin_sf"/>
</dbReference>
<dbReference type="InterPro" id="IPR001303">
    <property type="entry name" value="Aldolase_II/adducin_N"/>
</dbReference>
<evidence type="ECO:0000313" key="3">
    <source>
        <dbReference type="EMBL" id="TQV68033.1"/>
    </source>
</evidence>
<keyword evidence="4" id="KW-1185">Reference proteome</keyword>
<evidence type="ECO:0000313" key="4">
    <source>
        <dbReference type="Proteomes" id="UP000315252"/>
    </source>
</evidence>
<dbReference type="RefSeq" id="WP_142900035.1">
    <property type="nucleotide sequence ID" value="NZ_ML660077.1"/>
</dbReference>
<evidence type="ECO:0000259" key="2">
    <source>
        <dbReference type="SMART" id="SM01007"/>
    </source>
</evidence>
<dbReference type="OrthoDB" id="5291399at2"/>
<dbReference type="Proteomes" id="UP000315252">
    <property type="component" value="Unassembled WGS sequence"/>
</dbReference>
<sequence>MRSDLREAREDLAAALRYADKLGLSEGICNHFSLAVSDDGQEFLVNPQGFHWSELKASDMVLCHRDGRVLDGEHTVEPTAYFIHAPIHAGRPAAKAVLHTHMPYATSLTIVEDGRLEMVEQGALRFYDRIAYDDGYGGLALDHQEGDRIADAMAEKPIAFLGHHGVVVTAPTMAKAFDDLYYLERAAQVQTLAKMHGKPFREIPRQVAEQTARQILEESDTTQVQAHFDAIKRMLDRDDPSWRN</sequence>
<accession>A0A545SSU3</accession>
<dbReference type="SUPFAM" id="SSF53639">
    <property type="entry name" value="AraD/HMP-PK domain-like"/>
    <property type="match status" value="1"/>
</dbReference>
<reference evidence="3 4" key="1">
    <citation type="submission" date="2019-06" db="EMBL/GenBank/DDBJ databases">
        <title>Whole genome sequence for Rhodospirillaceae sp. R148.</title>
        <authorList>
            <person name="Wang G."/>
        </authorList>
    </citation>
    <scope>NUCLEOTIDE SEQUENCE [LARGE SCALE GENOMIC DNA]</scope>
    <source>
        <strain evidence="3 4">R148</strain>
    </source>
</reference>
<feature type="domain" description="Class II aldolase/adducin N-terminal" evidence="2">
    <location>
        <begin position="10"/>
        <end position="191"/>
    </location>
</feature>
<name>A0A545SSU3_9PROT</name>
<dbReference type="PANTHER" id="PTHR10672">
    <property type="entry name" value="ADDUCIN"/>
    <property type="match status" value="1"/>
</dbReference>
<dbReference type="InterPro" id="IPR036409">
    <property type="entry name" value="Aldolase_II/adducin_N_sf"/>
</dbReference>
<dbReference type="GO" id="GO:0005856">
    <property type="term" value="C:cytoskeleton"/>
    <property type="evidence" value="ECO:0007669"/>
    <property type="project" value="TreeGrafter"/>
</dbReference>
<dbReference type="SMART" id="SM01007">
    <property type="entry name" value="Aldolase_II"/>
    <property type="match status" value="1"/>
</dbReference>
<protein>
    <submittedName>
        <fullName evidence="3">Aldolase</fullName>
    </submittedName>
</protein>
<dbReference type="GO" id="GO:0051015">
    <property type="term" value="F:actin filament binding"/>
    <property type="evidence" value="ECO:0007669"/>
    <property type="project" value="TreeGrafter"/>
</dbReference>